<gene>
    <name evidence="3 6" type="primary">hfq</name>
    <name evidence="6" type="ORF">DN412_31145</name>
</gene>
<evidence type="ECO:0000256" key="3">
    <source>
        <dbReference type="HAMAP-Rule" id="MF_00436"/>
    </source>
</evidence>
<dbReference type="Pfam" id="PF17209">
    <property type="entry name" value="Hfq"/>
    <property type="match status" value="1"/>
</dbReference>
<organism evidence="6 7">
    <name type="scientific">Cupriavidus lacunae</name>
    <dbReference type="NCBI Taxonomy" id="2666307"/>
    <lineage>
        <taxon>Bacteria</taxon>
        <taxon>Pseudomonadati</taxon>
        <taxon>Pseudomonadota</taxon>
        <taxon>Betaproteobacteria</taxon>
        <taxon>Burkholderiales</taxon>
        <taxon>Burkholderiaceae</taxon>
        <taxon>Cupriavidus</taxon>
    </lineage>
</organism>
<dbReference type="GO" id="GO:0003723">
    <property type="term" value="F:RNA binding"/>
    <property type="evidence" value="ECO:0007669"/>
    <property type="project" value="UniProtKB-UniRule"/>
</dbReference>
<dbReference type="CDD" id="cd01716">
    <property type="entry name" value="Hfq"/>
    <property type="match status" value="1"/>
</dbReference>
<reference evidence="7" key="1">
    <citation type="submission" date="2018-06" db="EMBL/GenBank/DDBJ databases">
        <authorList>
            <person name="Feng T."/>
            <person name="Jeon C.O."/>
        </authorList>
    </citation>
    <scope>NUCLEOTIDE SEQUENCE [LARGE SCALE GENOMIC DNA]</scope>
    <source>
        <strain evidence="7">S23</strain>
    </source>
</reference>
<dbReference type="InterPro" id="IPR010920">
    <property type="entry name" value="LSM_dom_sf"/>
</dbReference>
<dbReference type="NCBIfam" id="TIGR02383">
    <property type="entry name" value="Hfq"/>
    <property type="match status" value="1"/>
</dbReference>
<proteinExistence type="inferred from homology"/>
<dbReference type="HAMAP" id="MF_00436">
    <property type="entry name" value="Hfq"/>
    <property type="match status" value="1"/>
</dbReference>
<dbReference type="EMBL" id="QKWJ01000062">
    <property type="protein sequence ID" value="RDK06446.1"/>
    <property type="molecule type" value="Genomic_DNA"/>
</dbReference>
<comment type="function">
    <text evidence="3">RNA chaperone that binds small regulatory RNA (sRNAs) and mRNAs to facilitate mRNA translational regulation in response to envelope stress, environmental stress and changes in metabolite concentrations. Also binds with high specificity to tRNAs.</text>
</comment>
<dbReference type="SUPFAM" id="SSF50182">
    <property type="entry name" value="Sm-like ribonucleoproteins"/>
    <property type="match status" value="1"/>
</dbReference>
<feature type="region of interest" description="Disordered" evidence="4">
    <location>
        <begin position="67"/>
        <end position="109"/>
    </location>
</feature>
<evidence type="ECO:0000256" key="2">
    <source>
        <dbReference type="ARBA" id="ARBA00023016"/>
    </source>
</evidence>
<comment type="subunit">
    <text evidence="3">Homohexamer.</text>
</comment>
<dbReference type="GO" id="GO:0006355">
    <property type="term" value="P:regulation of DNA-templated transcription"/>
    <property type="evidence" value="ECO:0007669"/>
    <property type="project" value="InterPro"/>
</dbReference>
<protein>
    <recommendedName>
        <fullName evidence="3">RNA-binding protein Hfq</fullName>
    </recommendedName>
</protein>
<keyword evidence="1 3" id="KW-0694">RNA-binding</keyword>
<dbReference type="GO" id="GO:0043487">
    <property type="term" value="P:regulation of RNA stability"/>
    <property type="evidence" value="ECO:0007669"/>
    <property type="project" value="TreeGrafter"/>
</dbReference>
<dbReference type="PANTHER" id="PTHR34772:SF1">
    <property type="entry name" value="RNA-BINDING PROTEIN HFQ"/>
    <property type="match status" value="1"/>
</dbReference>
<dbReference type="InterPro" id="IPR005001">
    <property type="entry name" value="Hfq"/>
</dbReference>
<sequence length="109" mass="11789">MQPEQSSPQNDFLSRARKERKPVEVYLVNGVRLSGSIVSFDQFVVILSAPSGAQAIYKSAISTIQLQGQVRESSGSGTRTAQDKTPDNESATPRVVTRKRRPANGNGGE</sequence>
<keyword evidence="7" id="KW-1185">Reference proteome</keyword>
<dbReference type="PANTHER" id="PTHR34772">
    <property type="entry name" value="RNA-BINDING PROTEIN HFQ"/>
    <property type="match status" value="1"/>
</dbReference>
<evidence type="ECO:0000256" key="1">
    <source>
        <dbReference type="ARBA" id="ARBA00022884"/>
    </source>
</evidence>
<evidence type="ECO:0000256" key="4">
    <source>
        <dbReference type="SAM" id="MobiDB-lite"/>
    </source>
</evidence>
<evidence type="ECO:0000313" key="6">
    <source>
        <dbReference type="EMBL" id="RDK06446.1"/>
    </source>
</evidence>
<comment type="caution">
    <text evidence="6">The sequence shown here is derived from an EMBL/GenBank/DDBJ whole genome shotgun (WGS) entry which is preliminary data.</text>
</comment>
<feature type="compositionally biased region" description="Polar residues" evidence="4">
    <location>
        <begin position="67"/>
        <end position="80"/>
    </location>
</feature>
<keyword evidence="2 3" id="KW-0346">Stress response</keyword>
<accession>A0A370NLH4</accession>
<evidence type="ECO:0000259" key="5">
    <source>
        <dbReference type="PROSITE" id="PS52002"/>
    </source>
</evidence>
<dbReference type="InterPro" id="IPR047575">
    <property type="entry name" value="Sm"/>
</dbReference>
<evidence type="ECO:0000313" key="7">
    <source>
        <dbReference type="Proteomes" id="UP000255165"/>
    </source>
</evidence>
<dbReference type="AlphaFoldDB" id="A0A370NLH4"/>
<comment type="similarity">
    <text evidence="3">Belongs to the Hfq family.</text>
</comment>
<name>A0A370NLH4_9BURK</name>
<dbReference type="PROSITE" id="PS52002">
    <property type="entry name" value="SM"/>
    <property type="match status" value="1"/>
</dbReference>
<dbReference type="GO" id="GO:0005829">
    <property type="term" value="C:cytosol"/>
    <property type="evidence" value="ECO:0007669"/>
    <property type="project" value="TreeGrafter"/>
</dbReference>
<feature type="domain" description="Sm" evidence="5">
    <location>
        <begin position="10"/>
        <end position="70"/>
    </location>
</feature>
<dbReference type="Gene3D" id="2.30.30.100">
    <property type="match status" value="1"/>
</dbReference>
<dbReference type="GO" id="GO:0045974">
    <property type="term" value="P:regulation of translation, ncRNA-mediated"/>
    <property type="evidence" value="ECO:0007669"/>
    <property type="project" value="TreeGrafter"/>
</dbReference>
<dbReference type="Proteomes" id="UP000255165">
    <property type="component" value="Unassembled WGS sequence"/>
</dbReference>